<name>A0ABW4VX06_9BACI</name>
<reference evidence="3" key="1">
    <citation type="journal article" date="2019" name="Int. J. Syst. Evol. Microbiol.">
        <title>The Global Catalogue of Microorganisms (GCM) 10K type strain sequencing project: providing services to taxonomists for standard genome sequencing and annotation.</title>
        <authorList>
            <consortium name="The Broad Institute Genomics Platform"/>
            <consortium name="The Broad Institute Genome Sequencing Center for Infectious Disease"/>
            <person name="Wu L."/>
            <person name="Ma J."/>
        </authorList>
    </citation>
    <scope>NUCLEOTIDE SEQUENCE [LARGE SCALE GENOMIC DNA]</scope>
    <source>
        <strain evidence="3">R28</strain>
    </source>
</reference>
<dbReference type="Gene3D" id="2.60.40.3830">
    <property type="match status" value="1"/>
</dbReference>
<accession>A0ABW4VX06</accession>
<evidence type="ECO:0000313" key="2">
    <source>
        <dbReference type="EMBL" id="MFD2043241.1"/>
    </source>
</evidence>
<dbReference type="EMBL" id="JBHUHQ010000005">
    <property type="protein sequence ID" value="MFD2043241.1"/>
    <property type="molecule type" value="Genomic_DNA"/>
</dbReference>
<proteinExistence type="predicted"/>
<feature type="chain" id="PRO_5045811919" description="DUF4871 domain-containing protein" evidence="1">
    <location>
        <begin position="24"/>
        <end position="155"/>
    </location>
</feature>
<feature type="signal peptide" evidence="1">
    <location>
        <begin position="1"/>
        <end position="23"/>
    </location>
</feature>
<keyword evidence="3" id="KW-1185">Reference proteome</keyword>
<evidence type="ECO:0000256" key="1">
    <source>
        <dbReference type="SAM" id="SignalP"/>
    </source>
</evidence>
<keyword evidence="1" id="KW-0732">Signal</keyword>
<sequence length="155" mass="17816">MFYRKYNLFGVLFIMLTIVSACSKETVTDDESEINPEEPSINWEIRTDYVENEEVLFSIFPDPGLSAGKPVGYMISFTEPFEAYKDKELAIYAYHKDTGDRVEALSRKEITEPSPGYDSLNEFTTVIELPHSGLWRYEIVFDGQVYGDVILEVNE</sequence>
<dbReference type="PROSITE" id="PS51257">
    <property type="entry name" value="PROKAR_LIPOPROTEIN"/>
    <property type="match status" value="1"/>
</dbReference>
<comment type="caution">
    <text evidence="2">The sequence shown here is derived from an EMBL/GenBank/DDBJ whole genome shotgun (WGS) entry which is preliminary data.</text>
</comment>
<organism evidence="2 3">
    <name type="scientific">Ornithinibacillus salinisoli</name>
    <dbReference type="NCBI Taxonomy" id="1848459"/>
    <lineage>
        <taxon>Bacteria</taxon>
        <taxon>Bacillati</taxon>
        <taxon>Bacillota</taxon>
        <taxon>Bacilli</taxon>
        <taxon>Bacillales</taxon>
        <taxon>Bacillaceae</taxon>
        <taxon>Ornithinibacillus</taxon>
    </lineage>
</organism>
<gene>
    <name evidence="2" type="ORF">ACFSJF_02945</name>
</gene>
<evidence type="ECO:0000313" key="3">
    <source>
        <dbReference type="Proteomes" id="UP001597383"/>
    </source>
</evidence>
<dbReference type="Proteomes" id="UP001597383">
    <property type="component" value="Unassembled WGS sequence"/>
</dbReference>
<evidence type="ECO:0008006" key="4">
    <source>
        <dbReference type="Google" id="ProtNLM"/>
    </source>
</evidence>
<dbReference type="RefSeq" id="WP_377555901.1">
    <property type="nucleotide sequence ID" value="NZ_JBHUHQ010000005.1"/>
</dbReference>
<protein>
    <recommendedName>
        <fullName evidence="4">DUF4871 domain-containing protein</fullName>
    </recommendedName>
</protein>